<evidence type="ECO:0008006" key="3">
    <source>
        <dbReference type="Google" id="ProtNLM"/>
    </source>
</evidence>
<reference evidence="1 2" key="1">
    <citation type="journal article" date="2010" name="ChemBioChem">
        <title>Cloning and characterization of the biosynthetic gene cluster of 16-membered macrolide antibiotic FD-891: involvement of a dual functional cytochrome P450 monooxygenase catalyzing epoxidation and hydroxylation.</title>
        <authorList>
            <person name="Kudo F."/>
            <person name="Motegi A."/>
            <person name="Mizoue K."/>
            <person name="Eguchi T."/>
        </authorList>
    </citation>
    <scope>NUCLEOTIDE SEQUENCE [LARGE SCALE GENOMIC DNA]</scope>
    <source>
        <strain evidence="1 2">A-8890</strain>
    </source>
</reference>
<sequence>MVRGAAGSGPPVLVVVFVPLAPGSRLPRLSAARLHRCGAVRRERHPIAAALRSPYLSPFSCFSAPVSVRLASRS</sequence>
<gene>
    <name evidence="1" type="ORF">SGFS_066430</name>
</gene>
<reference evidence="1 2" key="2">
    <citation type="journal article" date="2023" name="ChemBioChem">
        <title>Acyltransferase Domain Exchange between Two Independent Type I Polyketide Synthases in the Same Producer Strain of Macrolide Antibiotics.</title>
        <authorList>
            <person name="Kudo F."/>
            <person name="Kishikawa K."/>
            <person name="Tsuboi K."/>
            <person name="Kido T."/>
            <person name="Usui T."/>
            <person name="Hashimoto J."/>
            <person name="Shin-Ya K."/>
            <person name="Miyanaga A."/>
            <person name="Eguchi T."/>
        </authorList>
    </citation>
    <scope>NUCLEOTIDE SEQUENCE [LARGE SCALE GENOMIC DNA]</scope>
    <source>
        <strain evidence="1 2">A-8890</strain>
    </source>
</reference>
<dbReference type="Proteomes" id="UP001321542">
    <property type="component" value="Chromosome"/>
</dbReference>
<accession>A0ABN5VPR1</accession>
<evidence type="ECO:0000313" key="1">
    <source>
        <dbReference type="EMBL" id="BBC35349.1"/>
    </source>
</evidence>
<evidence type="ECO:0000313" key="2">
    <source>
        <dbReference type="Proteomes" id="UP001321542"/>
    </source>
</evidence>
<protein>
    <recommendedName>
        <fullName evidence="3">Secreted protein</fullName>
    </recommendedName>
</protein>
<name>A0ABN5VPR1_9ACTN</name>
<dbReference type="EMBL" id="AP018448">
    <property type="protein sequence ID" value="BBC35349.1"/>
    <property type="molecule type" value="Genomic_DNA"/>
</dbReference>
<organism evidence="1 2">
    <name type="scientific">Streptomyces graminofaciens</name>
    <dbReference type="NCBI Taxonomy" id="68212"/>
    <lineage>
        <taxon>Bacteria</taxon>
        <taxon>Bacillati</taxon>
        <taxon>Actinomycetota</taxon>
        <taxon>Actinomycetes</taxon>
        <taxon>Kitasatosporales</taxon>
        <taxon>Streptomycetaceae</taxon>
        <taxon>Streptomyces</taxon>
    </lineage>
</organism>
<keyword evidence="2" id="KW-1185">Reference proteome</keyword>
<proteinExistence type="predicted"/>